<dbReference type="OrthoDB" id="5563016at2759"/>
<dbReference type="GO" id="GO:0000164">
    <property type="term" value="C:protein phosphatase type 1 complex"/>
    <property type="evidence" value="ECO:0007669"/>
    <property type="project" value="EnsemblFungi"/>
</dbReference>
<dbReference type="GO" id="GO:0006031">
    <property type="term" value="P:chitin biosynthetic process"/>
    <property type="evidence" value="ECO:0007669"/>
    <property type="project" value="EnsemblFungi"/>
</dbReference>
<proteinExistence type="predicted"/>
<evidence type="ECO:0008006" key="4">
    <source>
        <dbReference type="Google" id="ProtNLM"/>
    </source>
</evidence>
<dbReference type="GO" id="GO:0032174">
    <property type="term" value="C:cellular bud neck septin collar"/>
    <property type="evidence" value="ECO:0007669"/>
    <property type="project" value="EnsemblFungi"/>
</dbReference>
<feature type="compositionally biased region" description="Polar residues" evidence="1">
    <location>
        <begin position="250"/>
        <end position="305"/>
    </location>
</feature>
<protein>
    <recommendedName>
        <fullName evidence="4">Protein BNI4</fullName>
    </recommendedName>
</protein>
<dbReference type="KEGG" id="tpf:TPHA_0P01760"/>
<dbReference type="AlphaFoldDB" id="G8C2F5"/>
<reference evidence="2 3" key="1">
    <citation type="journal article" date="2011" name="Proc. Natl. Acad. Sci. U.S.A.">
        <title>Evolutionary erosion of yeast sex chromosomes by mating-type switching accidents.</title>
        <authorList>
            <person name="Gordon J.L."/>
            <person name="Armisen D."/>
            <person name="Proux-Wera E."/>
            <person name="Oheigeartaigh S.S."/>
            <person name="Byrne K.P."/>
            <person name="Wolfe K.H."/>
        </authorList>
    </citation>
    <scope>NUCLEOTIDE SEQUENCE [LARGE SCALE GENOMIC DNA]</scope>
    <source>
        <strain evidence="3">ATCC 24235 / CBS 4417 / NBRC 1672 / NRRL Y-8282 / UCD 70-5</strain>
    </source>
</reference>
<feature type="compositionally biased region" description="Basic residues" evidence="1">
    <location>
        <begin position="379"/>
        <end position="393"/>
    </location>
</feature>
<sequence length="936" mass="104630">MNTMSDTQQDSSDIWNSSFYSSSSINSADHVKNFRNSLILNEISQDTEPAGELPDGCDSSIFHENAMPQNTQVIAQGPNSNGPHSSSKMSLEKSGNETITLNMSSSPSLSALAGILTEKSRQADRKIRSSMILENSIVEESSDEKSFEGEIIQNSISEQQSLEHIHASPNKLINKNIANLIDSSSPNLIGSPNLIDIHDDDRRSKFPGGANKNINKLIYEQPDFLSSPNPNGKNVLPLINKPSARPLISSKQSYSTTVPRVSSITTEQINGLSQPTQSQENDNSPSKSAYSQDTLIHSQGDSSTGRVIEQVPVIRNESTEESPVASNKIVGPSETKSTSSHHSTSKIPSRDSDKKKSIPTKSESKVTPIKRQEPITTPNKKKSIFSFLKKKSPKEKNSLSNGIPQSTTFSARSELNDTTPVKLTKKSHSSGSIFNNFKKNKEDKTSNTLDIKKTRSRTKSKSSNNAKILQRKSTPLDFEKELMHQNKEKITSDEETKSISRKASRNIDYLSTDKSLNNSIDTGLSLFPKSLDSHEVESIISLERSRSLKSKRNSSASQRKSLTESLSINAKNEGMFISEPTSVVLSTPDLTKSPASSILRSGRFPSGDNQSNILYFEDDDVDYTEYKQSKLIDSHANDFSFGSLEEQLNSLVIDSDPEMEGNTKINNSSTLLTETTPDDELMTDIMEFANIINFGDGLDFNFDISSKNEPQSIKHQNNTINLEDNSQSSIPVISIEDGCTNLEPTSYNYIQNIHETIEQEDAQFKHNFTGENEYQQSENDNFNEEKIEFDDEVFRSDFDNEDFNDLEELTEPSQNKHNAFLPESDNDCSRPISMSFKGLSNFQSDREDEISKSENTIFSDLATTNMSYVRPNSRLKFSNQIILYETYGEHEYDRTPDISACNQLTPQLAQMIKIELNELKSEMEIHEDSKCYTHFY</sequence>
<feature type="compositionally biased region" description="Low complexity" evidence="1">
    <location>
        <begin position="335"/>
        <end position="346"/>
    </location>
</feature>
<feature type="compositionally biased region" description="Basic and acidic residues" evidence="1">
    <location>
        <begin position="439"/>
        <end position="453"/>
    </location>
</feature>
<feature type="compositionally biased region" description="Polar residues" evidence="1">
    <location>
        <begin position="464"/>
        <end position="473"/>
    </location>
</feature>
<gene>
    <name evidence="2" type="primary">TPHA0P01760</name>
    <name evidence="2" type="ordered locus">TPHA_0P01760</name>
</gene>
<dbReference type="GeneID" id="11530886"/>
<feature type="region of interest" description="Disordered" evidence="1">
    <location>
        <begin position="73"/>
        <end position="94"/>
    </location>
</feature>
<dbReference type="GO" id="GO:0005940">
    <property type="term" value="C:septin ring"/>
    <property type="evidence" value="ECO:0007669"/>
    <property type="project" value="EnsemblFungi"/>
</dbReference>
<dbReference type="STRING" id="1071381.G8C2F5"/>
<dbReference type="GO" id="GO:0000131">
    <property type="term" value="C:incipient cellular bud site"/>
    <property type="evidence" value="ECO:0007669"/>
    <property type="project" value="EnsemblFungi"/>
</dbReference>
<dbReference type="OMA" id="NYHEDIT"/>
<evidence type="ECO:0000313" key="2">
    <source>
        <dbReference type="EMBL" id="CCE66333.1"/>
    </source>
</evidence>
<feature type="compositionally biased region" description="Polar residues" evidence="1">
    <location>
        <begin position="398"/>
        <end position="421"/>
    </location>
</feature>
<keyword evidence="3" id="KW-1185">Reference proteome</keyword>
<dbReference type="RefSeq" id="XP_003688767.1">
    <property type="nucleotide sequence ID" value="XM_003688719.1"/>
</dbReference>
<dbReference type="eggNOG" id="KOG4339">
    <property type="taxonomic scope" value="Eukaryota"/>
</dbReference>
<dbReference type="GO" id="GO:0000917">
    <property type="term" value="P:division septum assembly"/>
    <property type="evidence" value="ECO:0007669"/>
    <property type="project" value="EnsemblFungi"/>
</dbReference>
<name>G8C2F5_TETPH</name>
<dbReference type="HOGENOM" id="CLU_312616_0_0_1"/>
<feature type="region of interest" description="Disordered" evidence="1">
    <location>
        <begin position="250"/>
        <end position="477"/>
    </location>
</feature>
<accession>G8C2F5</accession>
<feature type="compositionally biased region" description="Polar residues" evidence="1">
    <location>
        <begin position="73"/>
        <end position="89"/>
    </location>
</feature>
<evidence type="ECO:0000313" key="3">
    <source>
        <dbReference type="Proteomes" id="UP000005666"/>
    </source>
</evidence>
<dbReference type="Proteomes" id="UP000005666">
    <property type="component" value="Chromosome 16"/>
</dbReference>
<evidence type="ECO:0000256" key="1">
    <source>
        <dbReference type="SAM" id="MobiDB-lite"/>
    </source>
</evidence>
<organism evidence="2 3">
    <name type="scientific">Tetrapisispora phaffii (strain ATCC 24235 / CBS 4417 / NBRC 1672 / NRRL Y-8282 / UCD 70-5)</name>
    <name type="common">Yeast</name>
    <name type="synonym">Fabospora phaffii</name>
    <dbReference type="NCBI Taxonomy" id="1071381"/>
    <lineage>
        <taxon>Eukaryota</taxon>
        <taxon>Fungi</taxon>
        <taxon>Dikarya</taxon>
        <taxon>Ascomycota</taxon>
        <taxon>Saccharomycotina</taxon>
        <taxon>Saccharomycetes</taxon>
        <taxon>Saccharomycetales</taxon>
        <taxon>Saccharomycetaceae</taxon>
        <taxon>Tetrapisispora</taxon>
    </lineage>
</organism>
<dbReference type="EMBL" id="HE612871">
    <property type="protein sequence ID" value="CCE66333.1"/>
    <property type="molecule type" value="Genomic_DNA"/>
</dbReference>